<keyword evidence="1" id="KW-0472">Membrane</keyword>
<name>A0ABQ5GCC3_9ASTR</name>
<evidence type="ECO:0000256" key="1">
    <source>
        <dbReference type="SAM" id="Phobius"/>
    </source>
</evidence>
<feature type="transmembrane region" description="Helical" evidence="1">
    <location>
        <begin position="264"/>
        <end position="291"/>
    </location>
</feature>
<reference evidence="2" key="1">
    <citation type="journal article" date="2022" name="Int. J. Mol. Sci.">
        <title>Draft Genome of Tanacetum Coccineum: Genomic Comparison of Closely Related Tanacetum-Family Plants.</title>
        <authorList>
            <person name="Yamashiro T."/>
            <person name="Shiraishi A."/>
            <person name="Nakayama K."/>
            <person name="Satake H."/>
        </authorList>
    </citation>
    <scope>NUCLEOTIDE SEQUENCE</scope>
</reference>
<dbReference type="EMBL" id="BQNB010018342">
    <property type="protein sequence ID" value="GJT73337.1"/>
    <property type="molecule type" value="Genomic_DNA"/>
</dbReference>
<keyword evidence="1" id="KW-1133">Transmembrane helix</keyword>
<proteinExistence type="predicted"/>
<evidence type="ECO:0000313" key="2">
    <source>
        <dbReference type="EMBL" id="GJT73337.1"/>
    </source>
</evidence>
<sequence length="355" mass="39642">MAFIRPSASPWGSGCAGLIVMTKDGSMRCVLDYRELTPLLRFTEEVDMRSFQSADFWCLQQVAFSLGHIDLLTASYGSIKEIGVSALILTLHLVLGGFQISVDASRKSKSGMIACFDSIILRDLECLDVKLCVRGSGGYWTSMRIESNLMLQIKEAQRDDDPKFTSRFWKGLQKAWGTRLLFLKFCTAFHPQTGFDVAVAKGEIEEARSRQKSYAVSFDKELNVLDQGAKLSPRFIGPFEGFGTSWRGFVSSELPPAVYRTFTILFSCIILFFEGVIPLYPLLTVAILILFDQIQPVCLCRGNLIHSRSSRESQRKTKYIPLGEDSLGKNALERGEATGETEESYARLVSLITLS</sequence>
<comment type="caution">
    <text evidence="2">The sequence shown here is derived from an EMBL/GenBank/DDBJ whole genome shotgun (WGS) entry which is preliminary data.</text>
</comment>
<dbReference type="Proteomes" id="UP001151760">
    <property type="component" value="Unassembled WGS sequence"/>
</dbReference>
<reference evidence="2" key="2">
    <citation type="submission" date="2022-01" db="EMBL/GenBank/DDBJ databases">
        <authorList>
            <person name="Yamashiro T."/>
            <person name="Shiraishi A."/>
            <person name="Satake H."/>
            <person name="Nakayama K."/>
        </authorList>
    </citation>
    <scope>NUCLEOTIDE SEQUENCE</scope>
</reference>
<gene>
    <name evidence="2" type="ORF">Tco_1032623</name>
</gene>
<keyword evidence="3" id="KW-1185">Reference proteome</keyword>
<organism evidence="2 3">
    <name type="scientific">Tanacetum coccineum</name>
    <dbReference type="NCBI Taxonomy" id="301880"/>
    <lineage>
        <taxon>Eukaryota</taxon>
        <taxon>Viridiplantae</taxon>
        <taxon>Streptophyta</taxon>
        <taxon>Embryophyta</taxon>
        <taxon>Tracheophyta</taxon>
        <taxon>Spermatophyta</taxon>
        <taxon>Magnoliopsida</taxon>
        <taxon>eudicotyledons</taxon>
        <taxon>Gunneridae</taxon>
        <taxon>Pentapetalae</taxon>
        <taxon>asterids</taxon>
        <taxon>campanulids</taxon>
        <taxon>Asterales</taxon>
        <taxon>Asteraceae</taxon>
        <taxon>Asteroideae</taxon>
        <taxon>Anthemideae</taxon>
        <taxon>Anthemidinae</taxon>
        <taxon>Tanacetum</taxon>
    </lineage>
</organism>
<protein>
    <submittedName>
        <fullName evidence="2">Uncharacterized protein</fullName>
    </submittedName>
</protein>
<keyword evidence="1" id="KW-0812">Transmembrane</keyword>
<evidence type="ECO:0000313" key="3">
    <source>
        <dbReference type="Proteomes" id="UP001151760"/>
    </source>
</evidence>
<accession>A0ABQ5GCC3</accession>